<dbReference type="PRINTS" id="PR01035">
    <property type="entry name" value="TCRTETA"/>
</dbReference>
<organism evidence="8 9">
    <name type="scientific">Geobacillus subterraneus</name>
    <dbReference type="NCBI Taxonomy" id="129338"/>
    <lineage>
        <taxon>Bacteria</taxon>
        <taxon>Bacillati</taxon>
        <taxon>Bacillota</taxon>
        <taxon>Bacilli</taxon>
        <taxon>Bacillales</taxon>
        <taxon>Anoxybacillaceae</taxon>
        <taxon>Geobacillus</taxon>
    </lineage>
</organism>
<evidence type="ECO:0000259" key="7">
    <source>
        <dbReference type="PROSITE" id="PS50850"/>
    </source>
</evidence>
<dbReference type="InterPro" id="IPR011701">
    <property type="entry name" value="MFS"/>
</dbReference>
<keyword evidence="9" id="KW-1185">Reference proteome</keyword>
<evidence type="ECO:0000256" key="5">
    <source>
        <dbReference type="ARBA" id="ARBA00023136"/>
    </source>
</evidence>
<gene>
    <name evidence="8" type="ORF">GS3922_08625</name>
</gene>
<feature type="domain" description="Major facilitator superfamily (MFS) profile" evidence="7">
    <location>
        <begin position="6"/>
        <end position="382"/>
    </location>
</feature>
<keyword evidence="4 6" id="KW-1133">Transmembrane helix</keyword>
<accession>A0ABN4NGS7</accession>
<keyword evidence="5 6" id="KW-0472">Membrane</keyword>
<dbReference type="InterPro" id="IPR036259">
    <property type="entry name" value="MFS_trans_sf"/>
</dbReference>
<dbReference type="InterPro" id="IPR001958">
    <property type="entry name" value="Tet-R_TetA/multi-R_MdtG-like"/>
</dbReference>
<feature type="transmembrane region" description="Helical" evidence="6">
    <location>
        <begin position="360"/>
        <end position="379"/>
    </location>
</feature>
<dbReference type="EMBL" id="CP014342">
    <property type="protein sequence ID" value="AMX83717.1"/>
    <property type="molecule type" value="Genomic_DNA"/>
</dbReference>
<dbReference type="Gene3D" id="1.20.1250.20">
    <property type="entry name" value="MFS general substrate transporter like domains"/>
    <property type="match status" value="1"/>
</dbReference>
<dbReference type="Proteomes" id="UP000076226">
    <property type="component" value="Chromosome"/>
</dbReference>
<evidence type="ECO:0000313" key="8">
    <source>
        <dbReference type="EMBL" id="AMX83717.1"/>
    </source>
</evidence>
<dbReference type="PROSITE" id="PS50850">
    <property type="entry name" value="MFS"/>
    <property type="match status" value="1"/>
</dbReference>
<evidence type="ECO:0000256" key="1">
    <source>
        <dbReference type="ARBA" id="ARBA00004651"/>
    </source>
</evidence>
<feature type="transmembrane region" description="Helical" evidence="6">
    <location>
        <begin position="241"/>
        <end position="260"/>
    </location>
</feature>
<dbReference type="RefSeq" id="WP_063166005.1">
    <property type="nucleotide sequence ID" value="NZ_CP014342.1"/>
</dbReference>
<keyword evidence="3 6" id="KW-0812">Transmembrane</keyword>
<proteinExistence type="predicted"/>
<evidence type="ECO:0000256" key="4">
    <source>
        <dbReference type="ARBA" id="ARBA00022989"/>
    </source>
</evidence>
<protein>
    <submittedName>
        <fullName evidence="8">MFS transporter</fullName>
    </submittedName>
</protein>
<feature type="transmembrane region" description="Helical" evidence="6">
    <location>
        <begin position="206"/>
        <end position="229"/>
    </location>
</feature>
<dbReference type="Pfam" id="PF07690">
    <property type="entry name" value="MFS_1"/>
    <property type="match status" value="1"/>
</dbReference>
<evidence type="ECO:0000256" key="6">
    <source>
        <dbReference type="SAM" id="Phobius"/>
    </source>
</evidence>
<feature type="transmembrane region" description="Helical" evidence="6">
    <location>
        <begin position="96"/>
        <end position="118"/>
    </location>
</feature>
<feature type="transmembrane region" description="Helical" evidence="6">
    <location>
        <begin position="272"/>
        <end position="290"/>
    </location>
</feature>
<comment type="subcellular location">
    <subcellularLocation>
        <location evidence="1">Cell membrane</location>
        <topology evidence="1">Multi-pass membrane protein</topology>
    </subcellularLocation>
</comment>
<evidence type="ECO:0000313" key="9">
    <source>
        <dbReference type="Proteomes" id="UP000076226"/>
    </source>
</evidence>
<dbReference type="PANTHER" id="PTHR23504:SF115">
    <property type="entry name" value="MULTIDRUG RESISTANCE PROTEIN 2"/>
    <property type="match status" value="1"/>
</dbReference>
<feature type="transmembrane region" description="Helical" evidence="6">
    <location>
        <begin position="7"/>
        <end position="30"/>
    </location>
</feature>
<sequence length="388" mass="41144">MQQRRPLLLLSIVMFFVMSGFGIIIPVLPFLAEEVGATPLELGLLMAVYSLMQLLFSPMWGQLSDRYGRKPVLLIGITGLSLSFFLFSAAETLMMLFIARLLGGALSAAAMPTVMAYAADVTTPDERGKAMGAIGAATGLGFICGPAIGGMFSQTNLQLPFAIAGALSAATALFVWFVLPESMRQPAAIRSTSRQPLGEMMRSPFLYLYLLQWTATLALAGLEATFAYFADRRAGLGSVELGYIFMVMGIASAFVQGALLGRLIKRFGEGRVLQGGLVVSALGFASILLVQDFWTAALFLSIFGIGNGVIRPCVSSLITKQAAGRQGRAAGLLSSFDSLGRIIGPIIGGGLFSYMAGLPYLFGIVLCLVGAGLYGLFAARSQARRLLP</sequence>
<dbReference type="SUPFAM" id="SSF103473">
    <property type="entry name" value="MFS general substrate transporter"/>
    <property type="match status" value="1"/>
</dbReference>
<reference evidence="8 9" key="1">
    <citation type="submission" date="2016-02" db="EMBL/GenBank/DDBJ databases">
        <title>Complete genome sequence of Geobacillus subterraneus KCTC 3922T.</title>
        <authorList>
            <person name="Lee D.-W."/>
            <person name="Lee Y.-J."/>
            <person name="Lee S.-J."/>
            <person name="Park G.-S."/>
            <person name="Lee S.-J."/>
            <person name="Shin J.-H."/>
        </authorList>
    </citation>
    <scope>NUCLEOTIDE SEQUENCE [LARGE SCALE GENOMIC DNA]</scope>
    <source>
        <strain evidence="8 9">KCTC 3922</strain>
    </source>
</reference>
<evidence type="ECO:0000256" key="3">
    <source>
        <dbReference type="ARBA" id="ARBA00022692"/>
    </source>
</evidence>
<name>A0ABN4NGS7_9BACL</name>
<feature type="transmembrane region" description="Helical" evidence="6">
    <location>
        <begin position="72"/>
        <end position="90"/>
    </location>
</feature>
<keyword evidence="2" id="KW-0813">Transport</keyword>
<dbReference type="PANTHER" id="PTHR23504">
    <property type="entry name" value="MAJOR FACILITATOR SUPERFAMILY DOMAIN-CONTAINING PROTEIN 10"/>
    <property type="match status" value="1"/>
</dbReference>
<feature type="transmembrane region" description="Helical" evidence="6">
    <location>
        <begin position="159"/>
        <end position="179"/>
    </location>
</feature>
<dbReference type="CDD" id="cd17325">
    <property type="entry name" value="MFS_MdtG_SLC18_like"/>
    <property type="match status" value="1"/>
</dbReference>
<feature type="transmembrane region" description="Helical" evidence="6">
    <location>
        <begin position="42"/>
        <end position="60"/>
    </location>
</feature>
<feature type="transmembrane region" description="Helical" evidence="6">
    <location>
        <begin position="130"/>
        <end position="153"/>
    </location>
</feature>
<dbReference type="InterPro" id="IPR020846">
    <property type="entry name" value="MFS_dom"/>
</dbReference>
<evidence type="ECO:0000256" key="2">
    <source>
        <dbReference type="ARBA" id="ARBA00022448"/>
    </source>
</evidence>